<gene>
    <name evidence="4" type="ORF">HNR48_002391</name>
</gene>
<dbReference type="PANTHER" id="PTHR42673:SF4">
    <property type="entry name" value="MALEYLACETOACETATE ISOMERASE"/>
    <property type="match status" value="1"/>
</dbReference>
<dbReference type="PROSITE" id="PS50405">
    <property type="entry name" value="GST_CTER"/>
    <property type="match status" value="1"/>
</dbReference>
<dbReference type="Gene3D" id="1.20.1050.10">
    <property type="match status" value="1"/>
</dbReference>
<dbReference type="SUPFAM" id="SSF47616">
    <property type="entry name" value="GST C-terminal domain-like"/>
    <property type="match status" value="1"/>
</dbReference>
<comment type="similarity">
    <text evidence="1">Belongs to the GST superfamily. Zeta family.</text>
</comment>
<dbReference type="InterPro" id="IPR036282">
    <property type="entry name" value="Glutathione-S-Trfase_C_sf"/>
</dbReference>
<dbReference type="PROSITE" id="PS50404">
    <property type="entry name" value="GST_NTER"/>
    <property type="match status" value="1"/>
</dbReference>
<dbReference type="GO" id="GO:0005737">
    <property type="term" value="C:cytoplasm"/>
    <property type="evidence" value="ECO:0007669"/>
    <property type="project" value="InterPro"/>
</dbReference>
<dbReference type="InterPro" id="IPR034330">
    <property type="entry name" value="GST_Zeta_C"/>
</dbReference>
<dbReference type="Pfam" id="PF13410">
    <property type="entry name" value="GST_C_2"/>
    <property type="match status" value="1"/>
</dbReference>
<dbReference type="PANTHER" id="PTHR42673">
    <property type="entry name" value="MALEYLACETOACETATE ISOMERASE"/>
    <property type="match status" value="1"/>
</dbReference>
<dbReference type="Proteomes" id="UP000528457">
    <property type="component" value="Unassembled WGS sequence"/>
</dbReference>
<dbReference type="SFLD" id="SFLDG00358">
    <property type="entry name" value="Main_(cytGST)"/>
    <property type="match status" value="1"/>
</dbReference>
<evidence type="ECO:0000259" key="3">
    <source>
        <dbReference type="PROSITE" id="PS50405"/>
    </source>
</evidence>
<dbReference type="SFLD" id="SFLDS00019">
    <property type="entry name" value="Glutathione_Transferase_(cytos"/>
    <property type="match status" value="1"/>
</dbReference>
<evidence type="ECO:0000313" key="5">
    <source>
        <dbReference type="Proteomes" id="UP000528457"/>
    </source>
</evidence>
<proteinExistence type="inferred from homology"/>
<dbReference type="GO" id="GO:0004364">
    <property type="term" value="F:glutathione transferase activity"/>
    <property type="evidence" value="ECO:0007669"/>
    <property type="project" value="TreeGrafter"/>
</dbReference>
<dbReference type="GO" id="GO:0006559">
    <property type="term" value="P:L-phenylalanine catabolic process"/>
    <property type="evidence" value="ECO:0007669"/>
    <property type="project" value="TreeGrafter"/>
</dbReference>
<dbReference type="RefSeq" id="WP_166846741.1">
    <property type="nucleotide sequence ID" value="NZ_JAAONY010000002.1"/>
</dbReference>
<feature type="domain" description="GST C-terminal" evidence="3">
    <location>
        <begin position="86"/>
        <end position="210"/>
    </location>
</feature>
<dbReference type="FunFam" id="1.20.1050.10:FF:000017">
    <property type="entry name" value="Maleylacetoacetate isomerase"/>
    <property type="match status" value="1"/>
</dbReference>
<organism evidence="4 5">
    <name type="scientific">Pseudoteredinibacter isoporae</name>
    <dbReference type="NCBI Taxonomy" id="570281"/>
    <lineage>
        <taxon>Bacteria</taxon>
        <taxon>Pseudomonadati</taxon>
        <taxon>Pseudomonadota</taxon>
        <taxon>Gammaproteobacteria</taxon>
        <taxon>Cellvibrionales</taxon>
        <taxon>Cellvibrionaceae</taxon>
        <taxon>Pseudoteredinibacter</taxon>
    </lineage>
</organism>
<dbReference type="GO" id="GO:0006749">
    <property type="term" value="P:glutathione metabolic process"/>
    <property type="evidence" value="ECO:0007669"/>
    <property type="project" value="TreeGrafter"/>
</dbReference>
<dbReference type="InterPro" id="IPR034333">
    <property type="entry name" value="GST_Zeta_N"/>
</dbReference>
<dbReference type="InterPro" id="IPR036249">
    <property type="entry name" value="Thioredoxin-like_sf"/>
</dbReference>
<reference evidence="4 5" key="1">
    <citation type="submission" date="2020-08" db="EMBL/GenBank/DDBJ databases">
        <title>Genomic Encyclopedia of Type Strains, Phase IV (KMG-IV): sequencing the most valuable type-strain genomes for metagenomic binning, comparative biology and taxonomic classification.</title>
        <authorList>
            <person name="Goeker M."/>
        </authorList>
    </citation>
    <scope>NUCLEOTIDE SEQUENCE [LARGE SCALE GENOMIC DNA]</scope>
    <source>
        <strain evidence="4 5">DSM 22368</strain>
    </source>
</reference>
<keyword evidence="4" id="KW-0413">Isomerase</keyword>
<dbReference type="GO" id="GO:0016034">
    <property type="term" value="F:maleylacetoacetate isomerase activity"/>
    <property type="evidence" value="ECO:0007669"/>
    <property type="project" value="TreeGrafter"/>
</dbReference>
<sequence length="210" mass="23776">MELFSYFRSSAAYRLRIAFNLKGIEHQIRPVNLLKAEHKSEEYLAMNPQGLVPALKINDGRVLTQSTAILEYIEATQSGQALLPSDEFEAATVRSWVNQIACDIHPVNNLRILKYLSNELGADDDAKNTWYKHWIEVGFSALEKQLGDGPFCYGEQVTLADVYLVPQVYNAKRFHVDMSQFPKISAIVDHCNTLDAFIQAMPENQQDAPK</sequence>
<dbReference type="CDD" id="cd03042">
    <property type="entry name" value="GST_N_Zeta"/>
    <property type="match status" value="1"/>
</dbReference>
<evidence type="ECO:0000313" key="4">
    <source>
        <dbReference type="EMBL" id="MBB6522106.1"/>
    </source>
</evidence>
<dbReference type="InterPro" id="IPR010987">
    <property type="entry name" value="Glutathione-S-Trfase_C-like"/>
</dbReference>
<keyword evidence="5" id="KW-1185">Reference proteome</keyword>
<feature type="domain" description="GST N-terminal" evidence="2">
    <location>
        <begin position="1"/>
        <end position="81"/>
    </location>
</feature>
<dbReference type="InterPro" id="IPR005955">
    <property type="entry name" value="GST_Zeta"/>
</dbReference>
<name>A0A7X0MVV1_9GAMM</name>
<dbReference type="CDD" id="cd03191">
    <property type="entry name" value="GST_C_Zeta"/>
    <property type="match status" value="1"/>
</dbReference>
<protein>
    <submittedName>
        <fullName evidence="4">Maleylacetoacetate isomerase</fullName>
    </submittedName>
</protein>
<dbReference type="AlphaFoldDB" id="A0A7X0MVV1"/>
<accession>A0A7X0MVV1</accession>
<dbReference type="SUPFAM" id="SSF52833">
    <property type="entry name" value="Thioredoxin-like"/>
    <property type="match status" value="1"/>
</dbReference>
<evidence type="ECO:0000259" key="2">
    <source>
        <dbReference type="PROSITE" id="PS50404"/>
    </source>
</evidence>
<dbReference type="NCBIfam" id="TIGR01262">
    <property type="entry name" value="maiA"/>
    <property type="match status" value="1"/>
</dbReference>
<dbReference type="Gene3D" id="3.40.30.10">
    <property type="entry name" value="Glutaredoxin"/>
    <property type="match status" value="1"/>
</dbReference>
<evidence type="ECO:0000256" key="1">
    <source>
        <dbReference type="ARBA" id="ARBA00010007"/>
    </source>
</evidence>
<dbReference type="InterPro" id="IPR040079">
    <property type="entry name" value="Glutathione_S-Trfase"/>
</dbReference>
<dbReference type="InParanoid" id="A0A7X0MVV1"/>
<dbReference type="EMBL" id="JACHHT010000002">
    <property type="protein sequence ID" value="MBB6522106.1"/>
    <property type="molecule type" value="Genomic_DNA"/>
</dbReference>
<dbReference type="InterPro" id="IPR004045">
    <property type="entry name" value="Glutathione_S-Trfase_N"/>
</dbReference>
<dbReference type="Pfam" id="PF13409">
    <property type="entry name" value="GST_N_2"/>
    <property type="match status" value="1"/>
</dbReference>
<comment type="caution">
    <text evidence="4">The sequence shown here is derived from an EMBL/GenBank/DDBJ whole genome shotgun (WGS) entry which is preliminary data.</text>
</comment>